<dbReference type="Gene3D" id="3.40.50.880">
    <property type="match status" value="1"/>
</dbReference>
<feature type="transmembrane region" description="Helical" evidence="4">
    <location>
        <begin position="113"/>
        <end position="132"/>
    </location>
</feature>
<dbReference type="InterPro" id="IPR002818">
    <property type="entry name" value="DJ-1/PfpI"/>
</dbReference>
<keyword evidence="4" id="KW-1133">Transmembrane helix</keyword>
<feature type="domain" description="HTH araC/xylS-type" evidence="5">
    <location>
        <begin position="225"/>
        <end position="326"/>
    </location>
</feature>
<dbReference type="InterPro" id="IPR052158">
    <property type="entry name" value="INH-QAR"/>
</dbReference>
<dbReference type="InterPro" id="IPR009057">
    <property type="entry name" value="Homeodomain-like_sf"/>
</dbReference>
<gene>
    <name evidence="6" type="primary">ftrA</name>
    <name evidence="6" type="ORF">RF679_00930</name>
</gene>
<dbReference type="InterPro" id="IPR018060">
    <property type="entry name" value="HTH_AraC"/>
</dbReference>
<keyword evidence="2" id="KW-0238">DNA-binding</keyword>
<proteinExistence type="predicted"/>
<evidence type="ECO:0000256" key="4">
    <source>
        <dbReference type="SAM" id="Phobius"/>
    </source>
</evidence>
<dbReference type="RefSeq" id="WP_309482351.1">
    <property type="nucleotide sequence ID" value="NZ_CP133720.1"/>
</dbReference>
<keyword evidence="7" id="KW-1185">Reference proteome</keyword>
<keyword evidence="4" id="KW-0812">Transmembrane</keyword>
<dbReference type="Pfam" id="PF01965">
    <property type="entry name" value="DJ-1_PfpI"/>
    <property type="match status" value="1"/>
</dbReference>
<dbReference type="SMART" id="SM00342">
    <property type="entry name" value="HTH_ARAC"/>
    <property type="match status" value="1"/>
</dbReference>
<evidence type="ECO:0000256" key="1">
    <source>
        <dbReference type="ARBA" id="ARBA00023015"/>
    </source>
</evidence>
<dbReference type="CDD" id="cd03137">
    <property type="entry name" value="GATase1_AraC_1"/>
    <property type="match status" value="1"/>
</dbReference>
<name>A0ABY9RKS4_9BURK</name>
<evidence type="ECO:0000256" key="2">
    <source>
        <dbReference type="ARBA" id="ARBA00023125"/>
    </source>
</evidence>
<dbReference type="InterPro" id="IPR029062">
    <property type="entry name" value="Class_I_gatase-like"/>
</dbReference>
<dbReference type="SUPFAM" id="SSF46689">
    <property type="entry name" value="Homeodomain-like"/>
    <property type="match status" value="2"/>
</dbReference>
<keyword evidence="3" id="KW-0804">Transcription</keyword>
<dbReference type="Gene3D" id="1.10.10.60">
    <property type="entry name" value="Homeodomain-like"/>
    <property type="match status" value="1"/>
</dbReference>
<keyword evidence="4" id="KW-0472">Membrane</keyword>
<evidence type="ECO:0000259" key="5">
    <source>
        <dbReference type="PROSITE" id="PS01124"/>
    </source>
</evidence>
<reference evidence="6" key="1">
    <citation type="submission" date="2023-09" db="EMBL/GenBank/DDBJ databases">
        <title>Undibacterium sp. 20NA77.5 isolated from freshwater.</title>
        <authorList>
            <person name="Le V."/>
            <person name="Ko S.-R."/>
            <person name="Ahn C.-Y."/>
            <person name="Oh H.-M."/>
        </authorList>
    </citation>
    <scope>NUCLEOTIDE SEQUENCE</scope>
    <source>
        <strain evidence="6">20NA77.5</strain>
    </source>
</reference>
<dbReference type="PANTHER" id="PTHR43130">
    <property type="entry name" value="ARAC-FAMILY TRANSCRIPTIONAL REGULATOR"/>
    <property type="match status" value="1"/>
</dbReference>
<dbReference type="SUPFAM" id="SSF52317">
    <property type="entry name" value="Class I glutamine amidotransferase-like"/>
    <property type="match status" value="1"/>
</dbReference>
<evidence type="ECO:0000313" key="6">
    <source>
        <dbReference type="EMBL" id="WMW80860.1"/>
    </source>
</evidence>
<dbReference type="PROSITE" id="PS01124">
    <property type="entry name" value="HTH_ARAC_FAMILY_2"/>
    <property type="match status" value="1"/>
</dbReference>
<dbReference type="Pfam" id="PF12833">
    <property type="entry name" value="HTH_18"/>
    <property type="match status" value="1"/>
</dbReference>
<evidence type="ECO:0000256" key="3">
    <source>
        <dbReference type="ARBA" id="ARBA00023163"/>
    </source>
</evidence>
<accession>A0ABY9RKS4</accession>
<organism evidence="6 7">
    <name type="scientific">Undibacterium cyanobacteriorum</name>
    <dbReference type="NCBI Taxonomy" id="3073561"/>
    <lineage>
        <taxon>Bacteria</taxon>
        <taxon>Pseudomonadati</taxon>
        <taxon>Pseudomonadota</taxon>
        <taxon>Betaproteobacteria</taxon>
        <taxon>Burkholderiales</taxon>
        <taxon>Oxalobacteraceae</taxon>
        <taxon>Undibacterium</taxon>
    </lineage>
</organism>
<evidence type="ECO:0000313" key="7">
    <source>
        <dbReference type="Proteomes" id="UP001181355"/>
    </source>
</evidence>
<keyword evidence="1" id="KW-0805">Transcription regulation</keyword>
<dbReference type="PROSITE" id="PS00041">
    <property type="entry name" value="HTH_ARAC_FAMILY_1"/>
    <property type="match status" value="2"/>
</dbReference>
<dbReference type="InterPro" id="IPR018062">
    <property type="entry name" value="HTH_AraC-typ_CS"/>
</dbReference>
<protein>
    <submittedName>
        <fullName evidence="6">Transcriptional regulator FtrA</fullName>
    </submittedName>
</protein>
<sequence>MRNQLKQTQAPVQAAKHRVVALAYDQLCTFEFGCTVEVFALDRPELGVDWYQFDVCAAEPGKIRAAGGITVEAPYTLRLFDHADTIIIPGWRGAEVEVPHALIKKIRSAYQRGARFCSICSGVFVLAAAGILDGKRVTTHWRYAETLAKRYPQVQVEADALYIDQGQVITSAGSAAGLDMLLYLVRKDYGVKVANLVAQRLVIPPHREGGQAQFVPRPVPEDERGRLSKLLDELRQRPELDYRLADLAERAAMSTRSLQRHFSELTGFSPYEWLLRERVACAKDLLESSQHSLAQISEMTGFGSEESFRRHFRRITQTSPTAYRKQFSTPIV</sequence>
<dbReference type="Proteomes" id="UP001181355">
    <property type="component" value="Chromosome"/>
</dbReference>
<dbReference type="NCBIfam" id="NF006902">
    <property type="entry name" value="PRK09393.1"/>
    <property type="match status" value="1"/>
</dbReference>
<dbReference type="PANTHER" id="PTHR43130:SF3">
    <property type="entry name" value="HTH-TYPE TRANSCRIPTIONAL REGULATOR RV1931C"/>
    <property type="match status" value="1"/>
</dbReference>
<dbReference type="EMBL" id="CP133720">
    <property type="protein sequence ID" value="WMW80860.1"/>
    <property type="molecule type" value="Genomic_DNA"/>
</dbReference>